<dbReference type="AlphaFoldDB" id="A0A8R1J044"/>
<organism evidence="1 2">
    <name type="scientific">Caenorhabditis japonica</name>
    <dbReference type="NCBI Taxonomy" id="281687"/>
    <lineage>
        <taxon>Eukaryota</taxon>
        <taxon>Metazoa</taxon>
        <taxon>Ecdysozoa</taxon>
        <taxon>Nematoda</taxon>
        <taxon>Chromadorea</taxon>
        <taxon>Rhabditida</taxon>
        <taxon>Rhabditina</taxon>
        <taxon>Rhabditomorpha</taxon>
        <taxon>Rhabditoidea</taxon>
        <taxon>Rhabditidae</taxon>
        <taxon>Peloderinae</taxon>
        <taxon>Caenorhabditis</taxon>
    </lineage>
</organism>
<protein>
    <submittedName>
        <fullName evidence="1">Uncharacterized protein</fullName>
    </submittedName>
</protein>
<name>A0A8R1J044_CAEJA</name>
<dbReference type="Proteomes" id="UP000005237">
    <property type="component" value="Unassembled WGS sequence"/>
</dbReference>
<reference evidence="2" key="1">
    <citation type="submission" date="2010-08" db="EMBL/GenBank/DDBJ databases">
        <authorList>
            <consortium name="Caenorhabditis japonica Sequencing Consortium"/>
            <person name="Wilson R.K."/>
        </authorList>
    </citation>
    <scope>NUCLEOTIDE SEQUENCE [LARGE SCALE GENOMIC DNA]</scope>
    <source>
        <strain evidence="2">DF5081</strain>
    </source>
</reference>
<sequence length="115" mass="12567">MPIDTNCKHSNSCFLSLIEPWQENLTIFVFQSYFFVNGNSHANGYSKGELQLLPTASPPPAHIVKMEELTGGGSVKSLMMDSSAASSQVTSSLLKIKTVLDDLKASIQAGNFFYF</sequence>
<evidence type="ECO:0000313" key="1">
    <source>
        <dbReference type="EnsemblMetazoa" id="CJA42583.1"/>
    </source>
</evidence>
<proteinExistence type="predicted"/>
<keyword evidence="2" id="KW-1185">Reference proteome</keyword>
<accession>A0A8R1J044</accession>
<dbReference type="EnsemblMetazoa" id="CJA42583.1">
    <property type="protein sequence ID" value="CJA42583.1"/>
    <property type="gene ID" value="WBGene00218431"/>
</dbReference>
<evidence type="ECO:0000313" key="2">
    <source>
        <dbReference type="Proteomes" id="UP000005237"/>
    </source>
</evidence>
<reference evidence="1" key="2">
    <citation type="submission" date="2022-06" db="UniProtKB">
        <authorList>
            <consortium name="EnsemblMetazoa"/>
        </authorList>
    </citation>
    <scope>IDENTIFICATION</scope>
    <source>
        <strain evidence="1">DF5081</strain>
    </source>
</reference>